<keyword evidence="2" id="KW-1185">Reference proteome</keyword>
<reference evidence="1" key="1">
    <citation type="submission" date="2022-10" db="EMBL/GenBank/DDBJ databases">
        <title>Completed Genome Sequence of two octocoral isolated bacterium, Endozoicomonas euniceicola EF212T and Endozoicomonas gorgoniicola PS125T.</title>
        <authorList>
            <person name="Chiou Y.-J."/>
            <person name="Chen Y.-H."/>
        </authorList>
    </citation>
    <scope>NUCLEOTIDE SEQUENCE</scope>
    <source>
        <strain evidence="1">EF212</strain>
    </source>
</reference>
<proteinExistence type="predicted"/>
<organism evidence="1 2">
    <name type="scientific">Endozoicomonas euniceicola</name>
    <dbReference type="NCBI Taxonomy" id="1234143"/>
    <lineage>
        <taxon>Bacteria</taxon>
        <taxon>Pseudomonadati</taxon>
        <taxon>Pseudomonadota</taxon>
        <taxon>Gammaproteobacteria</taxon>
        <taxon>Oceanospirillales</taxon>
        <taxon>Endozoicomonadaceae</taxon>
        <taxon>Endozoicomonas</taxon>
    </lineage>
</organism>
<dbReference type="RefSeq" id="WP_262598205.1">
    <property type="nucleotide sequence ID" value="NZ_CP103300.1"/>
</dbReference>
<protein>
    <submittedName>
        <fullName evidence="1">Uncharacterized protein</fullName>
    </submittedName>
</protein>
<name>A0ABY6GTQ4_9GAMM</name>
<dbReference type="Proteomes" id="UP001163255">
    <property type="component" value="Chromosome"/>
</dbReference>
<evidence type="ECO:0000313" key="2">
    <source>
        <dbReference type="Proteomes" id="UP001163255"/>
    </source>
</evidence>
<evidence type="ECO:0000313" key="1">
    <source>
        <dbReference type="EMBL" id="UYM15947.1"/>
    </source>
</evidence>
<gene>
    <name evidence="1" type="ORF">NX720_24540</name>
</gene>
<dbReference type="EMBL" id="CP103300">
    <property type="protein sequence ID" value="UYM15947.1"/>
    <property type="molecule type" value="Genomic_DNA"/>
</dbReference>
<accession>A0ABY6GTQ4</accession>
<sequence>MLNRRSFLLSTTAAIGILPFASKSIASSVKNSPELIKLELKEDFKGTFSRLEKAANRNNHLAYVDDKNRIPVTYRVKVVDYATMRPLVGAKVYFLLSDAFTSDDKVPGIYNRNNADIELVRNNDDLVFKSHIPADTIKGNQLLNPADVIVKYNGLYSIARINLSGSQTQLIKSMERRLEKTIKTKTLSDIAFAQHQREGFIKDVNPVSYGQKYEAQLTLLMSSKIS</sequence>